<reference evidence="1" key="1">
    <citation type="submission" date="2023-07" db="EMBL/GenBank/DDBJ databases">
        <title>Black Yeasts Isolated from many extreme environments.</title>
        <authorList>
            <person name="Coleine C."/>
            <person name="Stajich J.E."/>
            <person name="Selbmann L."/>
        </authorList>
    </citation>
    <scope>NUCLEOTIDE SEQUENCE</scope>
    <source>
        <strain evidence="1">CCFEE 5714</strain>
    </source>
</reference>
<keyword evidence="2" id="KW-1185">Reference proteome</keyword>
<evidence type="ECO:0000313" key="2">
    <source>
        <dbReference type="Proteomes" id="UP001281147"/>
    </source>
</evidence>
<gene>
    <name evidence="1" type="ORF">LTR37_003979</name>
</gene>
<dbReference type="Proteomes" id="UP001281147">
    <property type="component" value="Unassembled WGS sequence"/>
</dbReference>
<evidence type="ECO:0000313" key="1">
    <source>
        <dbReference type="EMBL" id="KAK3720155.1"/>
    </source>
</evidence>
<comment type="caution">
    <text evidence="1">The sequence shown here is derived from an EMBL/GenBank/DDBJ whole genome shotgun (WGS) entry which is preliminary data.</text>
</comment>
<sequence>MDEPSLGPSAFLDQYGVKCGGPAKHEVAEKEQPRPNPPSLVSGEQLADLRMRDIKLVVRQIQVNECGQPLVPVRYQSIALALVDTRVKKAPLEKVQSVRTVFSKFTRCMMKLYVLGPAFGLPSIDAECSAATALLRLRLAEGEWSIVPTSDQSRRLPYLRDGDNSVTGFKNIARYIEKSQGDVAPSLDEKQRADATALSSFLDSHAQTLLDISLYVSFDNYSTTRSAFTKVLPWHANYTLPPKRRQAARQRTGHLGISSIDVDDMHEDLSNRPPGYDVGKDKQQTFEAETQKRASLLLPSRNNTVRGLLQQTRNSAVFKLHALAENFFEPLQDMLGDSEYFLGSNEPTIIDCLPYGYLGLMLFPSLLQDWLAKTMRTKYSKLARYTERVHEQMGLETGVEAVMSLADCKNEAEVQASRDACKMKLPWEPPCTVDVMGVMTTIANDLISHIPLISGSSIKLIPSITPTKSRSQQLQRYLPGILVATTTSIALFGYYAFTTGLLVWPHGQQVHIFGRKRLADYGHLGAALAGMSLLGQSAAQDGQRGPNAHLQSPSPVKVEVDVETDDVP</sequence>
<organism evidence="1 2">
    <name type="scientific">Vermiconidia calcicola</name>
    <dbReference type="NCBI Taxonomy" id="1690605"/>
    <lineage>
        <taxon>Eukaryota</taxon>
        <taxon>Fungi</taxon>
        <taxon>Dikarya</taxon>
        <taxon>Ascomycota</taxon>
        <taxon>Pezizomycotina</taxon>
        <taxon>Dothideomycetes</taxon>
        <taxon>Dothideomycetidae</taxon>
        <taxon>Mycosphaerellales</taxon>
        <taxon>Extremaceae</taxon>
        <taxon>Vermiconidia</taxon>
    </lineage>
</organism>
<name>A0ACC3NNW4_9PEZI</name>
<dbReference type="EMBL" id="JAUTXU010000023">
    <property type="protein sequence ID" value="KAK3720155.1"/>
    <property type="molecule type" value="Genomic_DNA"/>
</dbReference>
<protein>
    <submittedName>
        <fullName evidence="1">Uncharacterized protein</fullName>
    </submittedName>
</protein>
<accession>A0ACC3NNW4</accession>
<proteinExistence type="predicted"/>